<organism evidence="1 2">
    <name type="scientific">Nannocystis radixulma</name>
    <dbReference type="NCBI Taxonomy" id="2995305"/>
    <lineage>
        <taxon>Bacteria</taxon>
        <taxon>Pseudomonadati</taxon>
        <taxon>Myxococcota</taxon>
        <taxon>Polyangia</taxon>
        <taxon>Nannocystales</taxon>
        <taxon>Nannocystaceae</taxon>
        <taxon>Nannocystis</taxon>
    </lineage>
</organism>
<reference evidence="1 2" key="1">
    <citation type="submission" date="2022-11" db="EMBL/GenBank/DDBJ databases">
        <title>Minimal conservation of predation-associated metabolite biosynthetic gene clusters underscores biosynthetic potential of Myxococcota including descriptions for ten novel species: Archangium lansinium sp. nov., Myxococcus landrumus sp. nov., Nannocystis bai.</title>
        <authorList>
            <person name="Ahearne A."/>
            <person name="Stevens C."/>
            <person name="Dowd S."/>
        </authorList>
    </citation>
    <scope>NUCLEOTIDE SEQUENCE [LARGE SCALE GENOMIC DNA]</scope>
    <source>
        <strain evidence="1 2">NCELM</strain>
    </source>
</reference>
<dbReference type="RefSeq" id="WP_271995844.1">
    <property type="nucleotide sequence ID" value="NZ_JAQNDN010000002.1"/>
</dbReference>
<sequence>MRTQIKNKVRWPSAVLLVTALACEQEQSRLPTPDVVATSRYIEYSTWADPTLLCMDSQLAAADLFVEKTAAFLHSDPPPVSSIRYIHVPESLQDPARTWPCPSSIGACFLREGRVLDDRSAIYSPRPMHWHELVHAVAHHAIGRGGHWVIREGLADYLSQAGSTGAILEDFPQALKDDLEREEPSSDYRMATHFVGSVIERYGIARFKQFVARLDSDDRWEGVSSAYALEFGQDLEAALAEMALAPITLKGLFECEGEAIPWTSDGELDVTLTGTCGDPFYVSPGVAEETPGAFKTYVFDVSESAMYEFSLTSSNPGTVYGMLQNCDFRASWWVALDEARSVPLEPGKHVLSVGFPYGDDMLGELDFRLSRLAP</sequence>
<keyword evidence="2" id="KW-1185">Reference proteome</keyword>
<comment type="caution">
    <text evidence="1">The sequence shown here is derived from an EMBL/GenBank/DDBJ whole genome shotgun (WGS) entry which is preliminary data.</text>
</comment>
<name>A0ABT5B0K1_9BACT</name>
<dbReference type="Proteomes" id="UP001217838">
    <property type="component" value="Unassembled WGS sequence"/>
</dbReference>
<evidence type="ECO:0008006" key="3">
    <source>
        <dbReference type="Google" id="ProtNLM"/>
    </source>
</evidence>
<gene>
    <name evidence="1" type="ORF">POL58_07775</name>
</gene>
<protein>
    <recommendedName>
        <fullName evidence="3">Peptidase MA-like domain-containing protein</fullName>
    </recommendedName>
</protein>
<accession>A0ABT5B0K1</accession>
<evidence type="ECO:0000313" key="2">
    <source>
        <dbReference type="Proteomes" id="UP001217838"/>
    </source>
</evidence>
<dbReference type="PROSITE" id="PS51257">
    <property type="entry name" value="PROKAR_LIPOPROTEIN"/>
    <property type="match status" value="1"/>
</dbReference>
<dbReference type="EMBL" id="JAQNDN010000002">
    <property type="protein sequence ID" value="MDC0667629.1"/>
    <property type="molecule type" value="Genomic_DNA"/>
</dbReference>
<evidence type="ECO:0000313" key="1">
    <source>
        <dbReference type="EMBL" id="MDC0667629.1"/>
    </source>
</evidence>
<proteinExistence type="predicted"/>